<keyword evidence="1" id="KW-0472">Membrane</keyword>
<feature type="transmembrane region" description="Helical" evidence="1">
    <location>
        <begin position="28"/>
        <end position="45"/>
    </location>
</feature>
<protein>
    <recommendedName>
        <fullName evidence="4">DUF202 domain-containing protein</fullName>
    </recommendedName>
</protein>
<evidence type="ECO:0000313" key="2">
    <source>
        <dbReference type="EMBL" id="KAI0306059.1"/>
    </source>
</evidence>
<gene>
    <name evidence="2" type="ORF">B0F90DRAFT_1695698</name>
</gene>
<organism evidence="2 3">
    <name type="scientific">Multifurca ochricompacta</name>
    <dbReference type="NCBI Taxonomy" id="376703"/>
    <lineage>
        <taxon>Eukaryota</taxon>
        <taxon>Fungi</taxon>
        <taxon>Dikarya</taxon>
        <taxon>Basidiomycota</taxon>
        <taxon>Agaricomycotina</taxon>
        <taxon>Agaricomycetes</taxon>
        <taxon>Russulales</taxon>
        <taxon>Russulaceae</taxon>
        <taxon>Multifurca</taxon>
    </lineage>
</organism>
<keyword evidence="1" id="KW-0812">Transmembrane</keyword>
<feature type="transmembrane region" description="Helical" evidence="1">
    <location>
        <begin position="106"/>
        <end position="126"/>
    </location>
</feature>
<dbReference type="InterPro" id="IPR052053">
    <property type="entry name" value="IM_YidH-like"/>
</dbReference>
<dbReference type="Proteomes" id="UP001203297">
    <property type="component" value="Unassembled WGS sequence"/>
</dbReference>
<dbReference type="PANTHER" id="PTHR34187">
    <property type="entry name" value="FGR18P"/>
    <property type="match status" value="1"/>
</dbReference>
<sequence>MQTSIENYGSTARDYCMLERNFLSHARLGLLLMLLASSALLNARLPGPENPGEHEKQQNHGLDIPLASIEVAAALIVIGTGCWEYESGIRDMRARRAFLVSTEPHFIIMLVIAAVVFTICVVLLVHDQEIGV</sequence>
<accession>A0AAD4QRG6</accession>
<evidence type="ECO:0000313" key="3">
    <source>
        <dbReference type="Proteomes" id="UP001203297"/>
    </source>
</evidence>
<keyword evidence="1" id="KW-1133">Transmembrane helix</keyword>
<proteinExistence type="predicted"/>
<comment type="caution">
    <text evidence="2">The sequence shown here is derived from an EMBL/GenBank/DDBJ whole genome shotgun (WGS) entry which is preliminary data.</text>
</comment>
<reference evidence="2" key="1">
    <citation type="journal article" date="2022" name="New Phytol.">
        <title>Evolutionary transition to the ectomycorrhizal habit in the genomes of a hyperdiverse lineage of mushroom-forming fungi.</title>
        <authorList>
            <person name="Looney B."/>
            <person name="Miyauchi S."/>
            <person name="Morin E."/>
            <person name="Drula E."/>
            <person name="Courty P.E."/>
            <person name="Kohler A."/>
            <person name="Kuo A."/>
            <person name="LaButti K."/>
            <person name="Pangilinan J."/>
            <person name="Lipzen A."/>
            <person name="Riley R."/>
            <person name="Andreopoulos W."/>
            <person name="He G."/>
            <person name="Johnson J."/>
            <person name="Nolan M."/>
            <person name="Tritt A."/>
            <person name="Barry K.W."/>
            <person name="Grigoriev I.V."/>
            <person name="Nagy L.G."/>
            <person name="Hibbett D."/>
            <person name="Henrissat B."/>
            <person name="Matheny P.B."/>
            <person name="Labbe J."/>
            <person name="Martin F.M."/>
        </authorList>
    </citation>
    <scope>NUCLEOTIDE SEQUENCE</scope>
    <source>
        <strain evidence="2">BPL690</strain>
    </source>
</reference>
<keyword evidence="3" id="KW-1185">Reference proteome</keyword>
<dbReference type="PANTHER" id="PTHR34187:SF2">
    <property type="entry name" value="DUF202 DOMAIN-CONTAINING PROTEIN"/>
    <property type="match status" value="1"/>
</dbReference>
<evidence type="ECO:0000256" key="1">
    <source>
        <dbReference type="SAM" id="Phobius"/>
    </source>
</evidence>
<evidence type="ECO:0008006" key="4">
    <source>
        <dbReference type="Google" id="ProtNLM"/>
    </source>
</evidence>
<name>A0AAD4QRG6_9AGAM</name>
<dbReference type="EMBL" id="WTXG01000004">
    <property type="protein sequence ID" value="KAI0306059.1"/>
    <property type="molecule type" value="Genomic_DNA"/>
</dbReference>
<feature type="transmembrane region" description="Helical" evidence="1">
    <location>
        <begin position="65"/>
        <end position="85"/>
    </location>
</feature>
<dbReference type="AlphaFoldDB" id="A0AAD4QRG6"/>